<dbReference type="Proteomes" id="UP000584642">
    <property type="component" value="Unassembled WGS sequence"/>
</dbReference>
<proteinExistence type="inferred from homology"/>
<protein>
    <recommendedName>
        <fullName evidence="9">Methyl-accepting chemotaxis protein</fullName>
    </recommendedName>
</protein>
<dbReference type="EMBL" id="JABFDB010000053">
    <property type="protein sequence ID" value="NYZ25067.1"/>
    <property type="molecule type" value="Genomic_DNA"/>
</dbReference>
<evidence type="ECO:0000256" key="2">
    <source>
        <dbReference type="ARBA" id="ARBA00029447"/>
    </source>
</evidence>
<keyword evidence="4" id="KW-0812">Transmembrane</keyword>
<dbReference type="SUPFAM" id="SSF58104">
    <property type="entry name" value="Methyl-accepting chemotaxis protein (MCP) signaling domain"/>
    <property type="match status" value="1"/>
</dbReference>
<dbReference type="SMART" id="SM00304">
    <property type="entry name" value="HAMP"/>
    <property type="match status" value="3"/>
</dbReference>
<organism evidence="7 8">
    <name type="scientific">Azospirillum oleiclasticum</name>
    <dbReference type="NCBI Taxonomy" id="2735135"/>
    <lineage>
        <taxon>Bacteria</taxon>
        <taxon>Pseudomonadati</taxon>
        <taxon>Pseudomonadota</taxon>
        <taxon>Alphaproteobacteria</taxon>
        <taxon>Rhodospirillales</taxon>
        <taxon>Azospirillaceae</taxon>
        <taxon>Azospirillum</taxon>
    </lineage>
</organism>
<dbReference type="Gene3D" id="6.10.340.10">
    <property type="match status" value="1"/>
</dbReference>
<dbReference type="PRINTS" id="PR00260">
    <property type="entry name" value="CHEMTRNSDUCR"/>
</dbReference>
<feature type="transmembrane region" description="Helical" evidence="4">
    <location>
        <begin position="198"/>
        <end position="218"/>
    </location>
</feature>
<evidence type="ECO:0008006" key="9">
    <source>
        <dbReference type="Google" id="ProtNLM"/>
    </source>
</evidence>
<keyword evidence="4" id="KW-1133">Transmembrane helix</keyword>
<evidence type="ECO:0000256" key="1">
    <source>
        <dbReference type="ARBA" id="ARBA00023224"/>
    </source>
</evidence>
<keyword evidence="1 3" id="KW-0807">Transducer</keyword>
<dbReference type="PANTHER" id="PTHR32089">
    <property type="entry name" value="METHYL-ACCEPTING CHEMOTAXIS PROTEIN MCPB"/>
    <property type="match status" value="1"/>
</dbReference>
<dbReference type="PROSITE" id="PS50111">
    <property type="entry name" value="CHEMOTAXIS_TRANSDUC_2"/>
    <property type="match status" value="1"/>
</dbReference>
<dbReference type="Pfam" id="PF00015">
    <property type="entry name" value="MCPsignal"/>
    <property type="match status" value="1"/>
</dbReference>
<evidence type="ECO:0000256" key="3">
    <source>
        <dbReference type="PROSITE-ProRule" id="PRU00284"/>
    </source>
</evidence>
<evidence type="ECO:0000256" key="4">
    <source>
        <dbReference type="SAM" id="Phobius"/>
    </source>
</evidence>
<comment type="caution">
    <text evidence="7">The sequence shown here is derived from an EMBL/GenBank/DDBJ whole genome shotgun (WGS) entry which is preliminary data.</text>
</comment>
<dbReference type="InterPro" id="IPR004089">
    <property type="entry name" value="MCPsignal_dom"/>
</dbReference>
<keyword evidence="4" id="KW-0472">Membrane</keyword>
<evidence type="ECO:0000313" key="7">
    <source>
        <dbReference type="EMBL" id="NYZ25067.1"/>
    </source>
</evidence>
<dbReference type="PANTHER" id="PTHR32089:SF112">
    <property type="entry name" value="LYSOZYME-LIKE PROTEIN-RELATED"/>
    <property type="match status" value="1"/>
</dbReference>
<feature type="domain" description="Methyl-accepting transducer" evidence="5">
    <location>
        <begin position="313"/>
        <end position="542"/>
    </location>
</feature>
<feature type="domain" description="HAMP" evidence="6">
    <location>
        <begin position="219"/>
        <end position="272"/>
    </location>
</feature>
<evidence type="ECO:0000259" key="5">
    <source>
        <dbReference type="PROSITE" id="PS50111"/>
    </source>
</evidence>
<dbReference type="SMART" id="SM00283">
    <property type="entry name" value="MA"/>
    <property type="match status" value="1"/>
</dbReference>
<name>A0ABX2TL40_9PROT</name>
<dbReference type="InterPro" id="IPR003660">
    <property type="entry name" value="HAMP_dom"/>
</dbReference>
<dbReference type="RefSeq" id="WP_180286841.1">
    <property type="nucleotide sequence ID" value="NZ_JABFDB010000053.1"/>
</dbReference>
<comment type="similarity">
    <text evidence="2">Belongs to the methyl-accepting chemotaxis (MCP) protein family.</text>
</comment>
<sequence>MTRSTALLANLSFSIKFALAPLLAVIMIAGVAYVGVSGLDRQVRTTRDIVDLDLKRATELEAVAGRVQRANGTLFRLMTNQAGGVAGGNLAAEIATLGGDVDRLIADLDAIKSTLSDQAQVSAIGEVTKELTTYKGAVEFVGSMMEIDFASTVSFLQPFTANFERMSRLIQELVDSMVAESDARARQAAAEAGRTEQVFLGVVVAAVTLTLGFAIGLGRATAGSVRRIADATHGLAEGNRAIDVAALRRRDELGAIVESLAVFRDAMEATDRMKAEQEAMMAQAEVAKRKALDDMARLFETDVQSVIDGLIRASADMRGSADRMARTADETSRQTEVVVRATDEATASVNDAAGAAEQMASSISEIARQVGTSAEVARSAVQEVNRTNDTVEGLNRAAAKIGEVIGLIGAIASQTNLLALNATIEAARAGEAGKGFAVVASEVKNLASQTAKATEDIAQQVAAIQGSTGTAVTAIQGVGRTIARMNEISSAVAAAVDEQNAVTAEIARAVQTASGRTQQVSATVGEFSVAAAETGRAAAAIQSTTETLTGNAHALQDSVRQFLGRVRGSNAA</sequence>
<feature type="transmembrane region" description="Helical" evidence="4">
    <location>
        <begin position="17"/>
        <end position="36"/>
    </location>
</feature>
<gene>
    <name evidence="7" type="ORF">HND93_35645</name>
</gene>
<dbReference type="PROSITE" id="PS50885">
    <property type="entry name" value="HAMP"/>
    <property type="match status" value="1"/>
</dbReference>
<accession>A0ABX2TL40</accession>
<evidence type="ECO:0000313" key="8">
    <source>
        <dbReference type="Proteomes" id="UP000584642"/>
    </source>
</evidence>
<dbReference type="Gene3D" id="1.10.287.950">
    <property type="entry name" value="Methyl-accepting chemotaxis protein"/>
    <property type="match status" value="1"/>
</dbReference>
<keyword evidence="8" id="KW-1185">Reference proteome</keyword>
<reference evidence="7 8" key="1">
    <citation type="submission" date="2020-05" db="EMBL/GenBank/DDBJ databases">
        <title>Azospirillum oleiclasticum sp. nov, a nitrogen-fixing and heavy crude oil-emulsifying bacterium isolated from the crude oil of Yumen Oilfield.</title>
        <authorList>
            <person name="Wu D."/>
            <person name="Cai M."/>
            <person name="Zhang X."/>
        </authorList>
    </citation>
    <scope>NUCLEOTIDE SEQUENCE [LARGE SCALE GENOMIC DNA]</scope>
    <source>
        <strain evidence="7 8">ROY-1-1-2</strain>
    </source>
</reference>
<evidence type="ECO:0000259" key="6">
    <source>
        <dbReference type="PROSITE" id="PS50885"/>
    </source>
</evidence>
<dbReference type="InterPro" id="IPR004090">
    <property type="entry name" value="Chemotax_Me-accpt_rcpt"/>
</dbReference>